<keyword evidence="1" id="KW-1133">Transmembrane helix</keyword>
<accession>A0A2U8GIN7</accession>
<evidence type="ECO:0000256" key="1">
    <source>
        <dbReference type="SAM" id="Phobius"/>
    </source>
</evidence>
<reference evidence="2" key="1">
    <citation type="journal article" date="2018" name="Am. J. Bot.">
        <title>Organellar phylogenomics inform systematics in the green algal family Hydrodictyaceae (Chlorophyceae) and provide clues to the complex evolutionary history of plastid genomes in the green algal tree of life.</title>
        <authorList>
            <person name="McManus H.A."/>
            <person name="Fucikova K."/>
            <person name="Lewis P.O."/>
            <person name="Lewis L.A."/>
            <person name="Karol K.G."/>
        </authorList>
    </citation>
    <scope>NUCLEOTIDE SEQUENCE</scope>
</reference>
<sequence length="125" mass="14331">MRYLQFQIWTWLFAPLCGSEEPKQRSYNLLYLCIGALLSFALSSIPNALCSAKRQRSNNLLFALRAIFFLRSALSSFCAPRYLLFESSFCAPRYLLFALRAIFDSKLQTPNSKLQTSNSNLQKAK</sequence>
<keyword evidence="2" id="KW-0934">Plastid</keyword>
<feature type="transmembrane region" description="Helical" evidence="1">
    <location>
        <begin position="29"/>
        <end position="50"/>
    </location>
</feature>
<dbReference type="AlphaFoldDB" id="A0A2U8GIN7"/>
<proteinExistence type="predicted"/>
<geneLocation type="chloroplast" evidence="2"/>
<dbReference type="EMBL" id="MF276980">
    <property type="protein sequence ID" value="AWI68448.1"/>
    <property type="molecule type" value="Genomic_DNA"/>
</dbReference>
<keyword evidence="2" id="KW-0150">Chloroplast</keyword>
<keyword evidence="1" id="KW-0812">Transmembrane</keyword>
<evidence type="ECO:0000313" key="2">
    <source>
        <dbReference type="EMBL" id="AWI68448.1"/>
    </source>
</evidence>
<keyword evidence="1" id="KW-0472">Membrane</keyword>
<protein>
    <submittedName>
        <fullName evidence="2">Uncharacterized protein</fullName>
    </submittedName>
</protein>
<name>A0A2U8GIN7_PEDDU</name>
<organism evidence="2">
    <name type="scientific">Pediastrum duplex</name>
    <name type="common">Green alga</name>
    <dbReference type="NCBI Taxonomy" id="3105"/>
    <lineage>
        <taxon>Eukaryota</taxon>
        <taxon>Viridiplantae</taxon>
        <taxon>Chlorophyta</taxon>
        <taxon>core chlorophytes</taxon>
        <taxon>Chlorophyceae</taxon>
        <taxon>CS clade</taxon>
        <taxon>Sphaeropleales</taxon>
        <taxon>Hydrodictyaceae</taxon>
        <taxon>Pediastrum</taxon>
    </lineage>
</organism>